<dbReference type="InterPro" id="IPR040064">
    <property type="entry name" value="MoaA-like"/>
</dbReference>
<protein>
    <recommendedName>
        <fullName evidence="10">GTP 3',8-cyclase</fullName>
        <ecNumber evidence="10">4.1.99.22</ecNumber>
    </recommendedName>
    <alternativeName>
        <fullName evidence="10">Molybdenum cofactor biosynthesis protein A</fullName>
    </alternativeName>
</protein>
<dbReference type="GO" id="GO:0006777">
    <property type="term" value="P:Mo-molybdopterin cofactor biosynthetic process"/>
    <property type="evidence" value="ECO:0007669"/>
    <property type="project" value="UniProtKB-UniRule"/>
</dbReference>
<keyword evidence="6 10" id="KW-0411">Iron-sulfur</keyword>
<evidence type="ECO:0000256" key="7">
    <source>
        <dbReference type="ARBA" id="ARBA00023134"/>
    </source>
</evidence>
<dbReference type="PANTHER" id="PTHR22960:SF0">
    <property type="entry name" value="MOLYBDENUM COFACTOR BIOSYNTHESIS PROTEIN 1"/>
    <property type="match status" value="1"/>
</dbReference>
<dbReference type="GO" id="GO:0061798">
    <property type="term" value="F:GTP 3',8'-cyclase activity"/>
    <property type="evidence" value="ECO:0007669"/>
    <property type="project" value="UniProtKB-UniRule"/>
</dbReference>
<dbReference type="SUPFAM" id="SSF102114">
    <property type="entry name" value="Radical SAM enzymes"/>
    <property type="match status" value="1"/>
</dbReference>
<comment type="cofactor">
    <cofactor evidence="10">
        <name>[4Fe-4S] cluster</name>
        <dbReference type="ChEBI" id="CHEBI:49883"/>
    </cofactor>
    <text evidence="10">Binds 2 [4Fe-4S] clusters. Binds 1 [4Fe-4S] cluster coordinated with 3 cysteines and an exchangeable S-adenosyl-L-methionine and 1 [4Fe-4S] cluster coordinated with 3 cysteines and the GTP-derived substrate.</text>
</comment>
<feature type="domain" description="Radical SAM core" evidence="11">
    <location>
        <begin position="6"/>
        <end position="221"/>
    </location>
</feature>
<feature type="binding site" evidence="10">
    <location>
        <position position="29"/>
    </location>
    <ligand>
        <name>[4Fe-4S] cluster</name>
        <dbReference type="ChEBI" id="CHEBI:49883"/>
        <label>1</label>
        <note>4Fe-4S-S-AdoMet</note>
    </ligand>
</feature>
<evidence type="ECO:0000313" key="12">
    <source>
        <dbReference type="EMBL" id="WXT99750.1"/>
    </source>
</evidence>
<dbReference type="EC" id="4.1.99.22" evidence="10"/>
<feature type="binding site" evidence="10">
    <location>
        <position position="260"/>
    </location>
    <ligand>
        <name>[4Fe-4S] cluster</name>
        <dbReference type="ChEBI" id="CHEBI:49883"/>
        <label>2</label>
        <note>4Fe-4S-substrate</note>
    </ligand>
</feature>
<feature type="binding site" evidence="10">
    <location>
        <position position="65"/>
    </location>
    <ligand>
        <name>GTP</name>
        <dbReference type="ChEBI" id="CHEBI:37565"/>
    </ligand>
</feature>
<evidence type="ECO:0000256" key="9">
    <source>
        <dbReference type="ARBA" id="ARBA00023239"/>
    </source>
</evidence>
<evidence type="ECO:0000256" key="5">
    <source>
        <dbReference type="ARBA" id="ARBA00023004"/>
    </source>
</evidence>
<dbReference type="CDD" id="cd01335">
    <property type="entry name" value="Radical_SAM"/>
    <property type="match status" value="1"/>
</dbReference>
<feature type="binding site" evidence="10">
    <location>
        <begin position="262"/>
        <end position="264"/>
    </location>
    <ligand>
        <name>GTP</name>
        <dbReference type="ChEBI" id="CHEBI:37565"/>
    </ligand>
</feature>
<keyword evidence="2 10" id="KW-0949">S-adenosyl-L-methionine</keyword>
<feature type="binding site" evidence="10">
    <location>
        <position position="28"/>
    </location>
    <ligand>
        <name>S-adenosyl-L-methionine</name>
        <dbReference type="ChEBI" id="CHEBI:59789"/>
    </ligand>
</feature>
<keyword evidence="5 10" id="KW-0408">Iron</keyword>
<organism evidence="12">
    <name type="scientific">Catillopecten margaritatus gill symbiont</name>
    <dbReference type="NCBI Taxonomy" id="3083288"/>
    <lineage>
        <taxon>Bacteria</taxon>
        <taxon>Pseudomonadati</taxon>
        <taxon>Pseudomonadota</taxon>
        <taxon>Gammaproteobacteria</taxon>
        <taxon>sulfur-oxidizing symbionts</taxon>
    </lineage>
</organism>
<dbReference type="AlphaFoldDB" id="A0AAU6PFI6"/>
<dbReference type="InterPro" id="IPR050105">
    <property type="entry name" value="MoCo_biosynth_MoaA/MoaC"/>
</dbReference>
<sequence length="330" mass="36600">MKLIDPFGRHISYLRFSVTDHCNYRCHYCRDEDHTISTARSEVLSYGEIEKIMQIFADLGITKVRLTGGEPLLKTGISKIIKMIGDTNGINDIPLSTNAHLLEKFAKKIHQNGVNRVNISIDSLIAKRFEEITRGGELDKVIKGIDEAIKVGINPIKINVVVMRGVNDDEIESIIDFAIERNISVRFIETMPIGTAGIDATNQHYSEADILKRIHTHLPNRLVAVKPTQTAGPAKAYLIENTQSSVGTISAVSNNFCSDCNRIRLTAKGQLILCLGQENSVSLRDALRSGMSDNEVKDLIVNAISHKPEKHEFDTDINNIINVQMVEVGG</sequence>
<dbReference type="CDD" id="cd21117">
    <property type="entry name" value="Twitch_MoaA"/>
    <property type="match status" value="1"/>
</dbReference>
<keyword evidence="1 10" id="KW-0004">4Fe-4S</keyword>
<dbReference type="Pfam" id="PF04055">
    <property type="entry name" value="Radical_SAM"/>
    <property type="match status" value="1"/>
</dbReference>
<feature type="binding site" evidence="10">
    <location>
        <position position="191"/>
    </location>
    <ligand>
        <name>S-adenosyl-L-methionine</name>
        <dbReference type="ChEBI" id="CHEBI:59789"/>
    </ligand>
</feature>
<dbReference type="InterPro" id="IPR013483">
    <property type="entry name" value="MoaA"/>
</dbReference>
<accession>A0AAU6PFI6</accession>
<reference evidence="12" key="1">
    <citation type="submission" date="2023-10" db="EMBL/GenBank/DDBJ databases">
        <title>The first scallop-associated chemosynthetic bacterial symbiont.</title>
        <authorList>
            <person name="Lin Y.-T."/>
            <person name="Sun J."/>
            <person name="Ip J.C.-H."/>
            <person name="He X."/>
            <person name="Gao Z.-M."/>
            <person name="Perez M."/>
            <person name="Xu T."/>
            <person name="Qian P.-Y."/>
            <person name="Qiu J.-W."/>
        </authorList>
    </citation>
    <scope>NUCLEOTIDE SEQUENCE</scope>
    <source>
        <strain evidence="12">Gill1</strain>
    </source>
</reference>
<comment type="function">
    <text evidence="10">Catalyzes the cyclization of GTP to (8S)-3',8-cyclo-7,8-dihydroguanosine 5'-triphosphate.</text>
</comment>
<dbReference type="SFLD" id="SFLDG01383">
    <property type="entry name" value="cyclic_pyranopterin_phosphate"/>
    <property type="match status" value="1"/>
</dbReference>
<dbReference type="InterPro" id="IPR013785">
    <property type="entry name" value="Aldolase_TIM"/>
</dbReference>
<feature type="binding site" evidence="10">
    <location>
        <position position="96"/>
    </location>
    <ligand>
        <name>GTP</name>
        <dbReference type="ChEBI" id="CHEBI:37565"/>
    </ligand>
</feature>
<dbReference type="SFLD" id="SFLDG01386">
    <property type="entry name" value="main_SPASM_domain-containing"/>
    <property type="match status" value="1"/>
</dbReference>
<proteinExistence type="inferred from homology"/>
<evidence type="ECO:0000259" key="11">
    <source>
        <dbReference type="PROSITE" id="PS51918"/>
    </source>
</evidence>
<dbReference type="GO" id="GO:0061799">
    <property type="term" value="F:cyclic pyranopterin monophosphate synthase activity"/>
    <property type="evidence" value="ECO:0007669"/>
    <property type="project" value="TreeGrafter"/>
</dbReference>
<dbReference type="NCBIfam" id="NF001199">
    <property type="entry name" value="PRK00164.2-1"/>
    <property type="match status" value="1"/>
</dbReference>
<feature type="binding site" evidence="10">
    <location>
        <position position="22"/>
    </location>
    <ligand>
        <name>[4Fe-4S] cluster</name>
        <dbReference type="ChEBI" id="CHEBI:49883"/>
        <label>1</label>
        <note>4Fe-4S-S-AdoMet</note>
    </ligand>
</feature>
<dbReference type="PANTHER" id="PTHR22960">
    <property type="entry name" value="MOLYBDOPTERIN COFACTOR SYNTHESIS PROTEIN A"/>
    <property type="match status" value="1"/>
</dbReference>
<comment type="catalytic activity">
    <reaction evidence="10">
        <text>GTP + AH2 + S-adenosyl-L-methionine = (8S)-3',8-cyclo-7,8-dihydroguanosine 5'-triphosphate + 5'-deoxyadenosine + L-methionine + A + H(+)</text>
        <dbReference type="Rhea" id="RHEA:49576"/>
        <dbReference type="ChEBI" id="CHEBI:13193"/>
        <dbReference type="ChEBI" id="CHEBI:15378"/>
        <dbReference type="ChEBI" id="CHEBI:17319"/>
        <dbReference type="ChEBI" id="CHEBI:17499"/>
        <dbReference type="ChEBI" id="CHEBI:37565"/>
        <dbReference type="ChEBI" id="CHEBI:57844"/>
        <dbReference type="ChEBI" id="CHEBI:59789"/>
        <dbReference type="ChEBI" id="CHEBI:131766"/>
        <dbReference type="EC" id="4.1.99.22"/>
    </reaction>
</comment>
<keyword evidence="8 10" id="KW-0501">Molybdenum cofactor biosynthesis</keyword>
<dbReference type="NCBIfam" id="TIGR02666">
    <property type="entry name" value="moaA"/>
    <property type="match status" value="1"/>
</dbReference>
<dbReference type="GO" id="GO:0051539">
    <property type="term" value="F:4 iron, 4 sulfur cluster binding"/>
    <property type="evidence" value="ECO:0007669"/>
    <property type="project" value="UniProtKB-UniRule"/>
</dbReference>
<dbReference type="HAMAP" id="MF_01225_B">
    <property type="entry name" value="MoaA_B"/>
    <property type="match status" value="1"/>
</dbReference>
<feature type="binding site" evidence="10">
    <location>
        <position position="257"/>
    </location>
    <ligand>
        <name>[4Fe-4S] cluster</name>
        <dbReference type="ChEBI" id="CHEBI:49883"/>
        <label>2</label>
        <note>4Fe-4S-substrate</note>
    </ligand>
</feature>
<dbReference type="Pfam" id="PF06463">
    <property type="entry name" value="Mob_synth_C"/>
    <property type="match status" value="1"/>
</dbReference>
<dbReference type="InterPro" id="IPR058240">
    <property type="entry name" value="rSAM_sf"/>
</dbReference>
<name>A0AAU6PFI6_9GAMM</name>
<comment type="subunit">
    <text evidence="10">Monomer and homodimer.</text>
</comment>
<feature type="binding site" evidence="10">
    <location>
        <position position="120"/>
    </location>
    <ligand>
        <name>S-adenosyl-L-methionine</name>
        <dbReference type="ChEBI" id="CHEBI:59789"/>
    </ligand>
</feature>
<dbReference type="EMBL" id="CP138327">
    <property type="protein sequence ID" value="WXT99750.1"/>
    <property type="molecule type" value="Genomic_DNA"/>
</dbReference>
<keyword evidence="3 10" id="KW-0479">Metal-binding</keyword>
<dbReference type="PROSITE" id="PS51918">
    <property type="entry name" value="RADICAL_SAM"/>
    <property type="match status" value="1"/>
</dbReference>
<keyword evidence="4 10" id="KW-0547">Nucleotide-binding</keyword>
<evidence type="ECO:0000256" key="3">
    <source>
        <dbReference type="ARBA" id="ARBA00022723"/>
    </source>
</evidence>
<feature type="binding site" evidence="10">
    <location>
        <position position="69"/>
    </location>
    <ligand>
        <name>S-adenosyl-L-methionine</name>
        <dbReference type="ChEBI" id="CHEBI:59789"/>
    </ligand>
</feature>
<comment type="pathway">
    <text evidence="10">Cofactor biosynthesis; molybdopterin biosynthesis.</text>
</comment>
<evidence type="ECO:0000256" key="10">
    <source>
        <dbReference type="HAMAP-Rule" id="MF_01225"/>
    </source>
</evidence>
<dbReference type="GO" id="GO:0005525">
    <property type="term" value="F:GTP binding"/>
    <property type="evidence" value="ECO:0007669"/>
    <property type="project" value="UniProtKB-UniRule"/>
</dbReference>
<gene>
    <name evidence="12" type="primary">moaA1</name>
    <name evidence="10" type="synonym">moaA</name>
    <name evidence="12" type="ORF">Ctma_0454</name>
</gene>
<dbReference type="InterPro" id="IPR006638">
    <property type="entry name" value="Elp3/MiaA/NifB-like_rSAM"/>
</dbReference>
<evidence type="ECO:0000256" key="4">
    <source>
        <dbReference type="ARBA" id="ARBA00022741"/>
    </source>
</evidence>
<dbReference type="GO" id="GO:0046872">
    <property type="term" value="F:metal ion binding"/>
    <property type="evidence" value="ECO:0007669"/>
    <property type="project" value="UniProtKB-KW"/>
</dbReference>
<feature type="binding site" evidence="10">
    <location>
        <position position="157"/>
    </location>
    <ligand>
        <name>GTP</name>
        <dbReference type="ChEBI" id="CHEBI:37565"/>
    </ligand>
</feature>
<keyword evidence="7 10" id="KW-0342">GTP-binding</keyword>
<feature type="binding site" evidence="10">
    <location>
        <position position="274"/>
    </location>
    <ligand>
        <name>[4Fe-4S] cluster</name>
        <dbReference type="ChEBI" id="CHEBI:49883"/>
        <label>2</label>
        <note>4Fe-4S-substrate</note>
    </ligand>
</feature>
<dbReference type="GO" id="GO:1904047">
    <property type="term" value="F:S-adenosyl-L-methionine binding"/>
    <property type="evidence" value="ECO:0007669"/>
    <property type="project" value="UniProtKB-UniRule"/>
</dbReference>
<evidence type="ECO:0000256" key="8">
    <source>
        <dbReference type="ARBA" id="ARBA00023150"/>
    </source>
</evidence>
<evidence type="ECO:0000256" key="2">
    <source>
        <dbReference type="ARBA" id="ARBA00022691"/>
    </source>
</evidence>
<dbReference type="InterPro" id="IPR010505">
    <property type="entry name" value="MoaA_twitch"/>
</dbReference>
<dbReference type="InterPro" id="IPR007197">
    <property type="entry name" value="rSAM"/>
</dbReference>
<keyword evidence="9 10" id="KW-0456">Lyase</keyword>
<dbReference type="SFLD" id="SFLDS00029">
    <property type="entry name" value="Radical_SAM"/>
    <property type="match status" value="1"/>
</dbReference>
<evidence type="ECO:0000256" key="6">
    <source>
        <dbReference type="ARBA" id="ARBA00023014"/>
    </source>
</evidence>
<dbReference type="Gene3D" id="3.20.20.70">
    <property type="entry name" value="Aldolase class I"/>
    <property type="match status" value="1"/>
</dbReference>
<comment type="similarity">
    <text evidence="10">Belongs to the radical SAM superfamily. MoaA family.</text>
</comment>
<feature type="binding site" evidence="10">
    <location>
        <position position="26"/>
    </location>
    <ligand>
        <name>[4Fe-4S] cluster</name>
        <dbReference type="ChEBI" id="CHEBI:49883"/>
        <label>1</label>
        <note>4Fe-4S-S-AdoMet</note>
    </ligand>
</feature>
<evidence type="ECO:0000256" key="1">
    <source>
        <dbReference type="ARBA" id="ARBA00022485"/>
    </source>
</evidence>
<dbReference type="SMART" id="SM00729">
    <property type="entry name" value="Elp3"/>
    <property type="match status" value="1"/>
</dbReference>
<feature type="binding site" evidence="10">
    <location>
        <position position="15"/>
    </location>
    <ligand>
        <name>GTP</name>
        <dbReference type="ChEBI" id="CHEBI:37565"/>
    </ligand>
</feature>
<dbReference type="SFLD" id="SFLDG01067">
    <property type="entry name" value="SPASM/twitch_domain_containing"/>
    <property type="match status" value="1"/>
</dbReference>